<comment type="caution">
    <text evidence="2">The sequence shown here is derived from an EMBL/GenBank/DDBJ whole genome shotgun (WGS) entry which is preliminary data.</text>
</comment>
<evidence type="ECO:0000313" key="3">
    <source>
        <dbReference type="Proteomes" id="UP000314294"/>
    </source>
</evidence>
<evidence type="ECO:0000313" key="2">
    <source>
        <dbReference type="EMBL" id="TNN80868.1"/>
    </source>
</evidence>
<reference evidence="2 3" key="1">
    <citation type="submission" date="2019-03" db="EMBL/GenBank/DDBJ databases">
        <title>First draft genome of Liparis tanakae, snailfish: a comprehensive survey of snailfish specific genes.</title>
        <authorList>
            <person name="Kim W."/>
            <person name="Song I."/>
            <person name="Jeong J.-H."/>
            <person name="Kim D."/>
            <person name="Kim S."/>
            <person name="Ryu S."/>
            <person name="Song J.Y."/>
            <person name="Lee S.K."/>
        </authorList>
    </citation>
    <scope>NUCLEOTIDE SEQUENCE [LARGE SCALE GENOMIC DNA]</scope>
    <source>
        <tissue evidence="2">Muscle</tissue>
    </source>
</reference>
<name>A0A4Z2ITF3_9TELE</name>
<sequence length="123" mass="12968">MASSCLLVCSVSEAVSSASDLGFTRSSGPAFLSASTTPERPSSLITARRRREIVAAECGRPRVMRTWQQGDEGGEEEKKEVTGVSGRGAASTRFQTSVPQGAPDTSARDGHVLRILRGSDLGE</sequence>
<evidence type="ECO:0000256" key="1">
    <source>
        <dbReference type="SAM" id="MobiDB-lite"/>
    </source>
</evidence>
<dbReference type="Proteomes" id="UP000314294">
    <property type="component" value="Unassembled WGS sequence"/>
</dbReference>
<dbReference type="EMBL" id="SRLO01000050">
    <property type="protein sequence ID" value="TNN80868.1"/>
    <property type="molecule type" value="Genomic_DNA"/>
</dbReference>
<dbReference type="AlphaFoldDB" id="A0A4Z2ITF3"/>
<protein>
    <submittedName>
        <fullName evidence="2">Uncharacterized protein</fullName>
    </submittedName>
</protein>
<proteinExistence type="predicted"/>
<gene>
    <name evidence="2" type="ORF">EYF80_008873</name>
</gene>
<accession>A0A4Z2ITF3</accession>
<organism evidence="2 3">
    <name type="scientific">Liparis tanakae</name>
    <name type="common">Tanaka's snailfish</name>
    <dbReference type="NCBI Taxonomy" id="230148"/>
    <lineage>
        <taxon>Eukaryota</taxon>
        <taxon>Metazoa</taxon>
        <taxon>Chordata</taxon>
        <taxon>Craniata</taxon>
        <taxon>Vertebrata</taxon>
        <taxon>Euteleostomi</taxon>
        <taxon>Actinopterygii</taxon>
        <taxon>Neopterygii</taxon>
        <taxon>Teleostei</taxon>
        <taxon>Neoteleostei</taxon>
        <taxon>Acanthomorphata</taxon>
        <taxon>Eupercaria</taxon>
        <taxon>Perciformes</taxon>
        <taxon>Cottioidei</taxon>
        <taxon>Cottales</taxon>
        <taxon>Liparidae</taxon>
        <taxon>Liparis</taxon>
    </lineage>
</organism>
<feature type="region of interest" description="Disordered" evidence="1">
    <location>
        <begin position="67"/>
        <end position="112"/>
    </location>
</feature>
<keyword evidence="3" id="KW-1185">Reference proteome</keyword>